<gene>
    <name evidence="1" type="ORF">SDRG_16116</name>
</gene>
<organism evidence="1 2">
    <name type="scientific">Saprolegnia diclina (strain VS20)</name>
    <dbReference type="NCBI Taxonomy" id="1156394"/>
    <lineage>
        <taxon>Eukaryota</taxon>
        <taxon>Sar</taxon>
        <taxon>Stramenopiles</taxon>
        <taxon>Oomycota</taxon>
        <taxon>Saprolegniomycetes</taxon>
        <taxon>Saprolegniales</taxon>
        <taxon>Saprolegniaceae</taxon>
        <taxon>Saprolegnia</taxon>
    </lineage>
</organism>
<dbReference type="AlphaFoldDB" id="T0PYB6"/>
<keyword evidence="2" id="KW-1185">Reference proteome</keyword>
<sequence>MQVRHMFDIETYMLTHPMETAASTYLGRHLPEVLVRKVAAYLVAPPVSLAKALRGSGSRAGYLPAAMWPHRNALSPARAASCVAVATRPRSCLSASIELVQGIDASTHLMSVLRANLDGDMTDDLGFGSLDSAFTAAFRYFYPHPRGNFGPDPDQITSAIATLLYDHGNVELIEAFLDVHNQWADDGDMAKWIVAVVRRFGGARFQHRLQTADITIEFAAHLVHLATTGDA</sequence>
<evidence type="ECO:0000313" key="1">
    <source>
        <dbReference type="EMBL" id="EQC26050.1"/>
    </source>
</evidence>
<reference evidence="1 2" key="1">
    <citation type="submission" date="2012-04" db="EMBL/GenBank/DDBJ databases">
        <title>The Genome Sequence of Saprolegnia declina VS20.</title>
        <authorList>
            <consortium name="The Broad Institute Genome Sequencing Platform"/>
            <person name="Russ C."/>
            <person name="Nusbaum C."/>
            <person name="Tyler B."/>
            <person name="van West P."/>
            <person name="Dieguez-Uribeondo J."/>
            <person name="de Bruijn I."/>
            <person name="Tripathy S."/>
            <person name="Jiang R."/>
            <person name="Young S.K."/>
            <person name="Zeng Q."/>
            <person name="Gargeya S."/>
            <person name="Fitzgerald M."/>
            <person name="Haas B."/>
            <person name="Abouelleil A."/>
            <person name="Alvarado L."/>
            <person name="Arachchi H.M."/>
            <person name="Berlin A."/>
            <person name="Chapman S.B."/>
            <person name="Goldberg J."/>
            <person name="Griggs A."/>
            <person name="Gujja S."/>
            <person name="Hansen M."/>
            <person name="Howarth C."/>
            <person name="Imamovic A."/>
            <person name="Larimer J."/>
            <person name="McCowen C."/>
            <person name="Montmayeur A."/>
            <person name="Murphy C."/>
            <person name="Neiman D."/>
            <person name="Pearson M."/>
            <person name="Priest M."/>
            <person name="Roberts A."/>
            <person name="Saif S."/>
            <person name="Shea T."/>
            <person name="Sisk P."/>
            <person name="Sykes S."/>
            <person name="Wortman J."/>
            <person name="Nusbaum C."/>
            <person name="Birren B."/>
        </authorList>
    </citation>
    <scope>NUCLEOTIDE SEQUENCE [LARGE SCALE GENOMIC DNA]</scope>
    <source>
        <strain evidence="1 2">VS20</strain>
    </source>
</reference>
<dbReference type="RefSeq" id="XP_008620535.1">
    <property type="nucleotide sequence ID" value="XM_008622313.1"/>
</dbReference>
<feature type="non-terminal residue" evidence="1">
    <location>
        <position position="231"/>
    </location>
</feature>
<dbReference type="Proteomes" id="UP000030762">
    <property type="component" value="Unassembled WGS sequence"/>
</dbReference>
<dbReference type="GeneID" id="19956843"/>
<dbReference type="VEuPathDB" id="FungiDB:SDRG_16116"/>
<name>T0PYB6_SAPDV</name>
<evidence type="ECO:0000313" key="2">
    <source>
        <dbReference type="Proteomes" id="UP000030762"/>
    </source>
</evidence>
<accession>T0PYB6</accession>
<dbReference type="EMBL" id="JH767244">
    <property type="protein sequence ID" value="EQC26050.1"/>
    <property type="molecule type" value="Genomic_DNA"/>
</dbReference>
<protein>
    <submittedName>
        <fullName evidence="1">Uncharacterized protein</fullName>
    </submittedName>
</protein>
<dbReference type="InParanoid" id="T0PYB6"/>
<proteinExistence type="predicted"/>